<keyword evidence="5" id="KW-0812">Transmembrane</keyword>
<dbReference type="GO" id="GO:0004888">
    <property type="term" value="F:transmembrane signaling receptor activity"/>
    <property type="evidence" value="ECO:0007669"/>
    <property type="project" value="TreeGrafter"/>
</dbReference>
<feature type="transmembrane region" description="Helical" evidence="5">
    <location>
        <begin position="63"/>
        <end position="85"/>
    </location>
</feature>
<feature type="region of interest" description="Disordered" evidence="4">
    <location>
        <begin position="356"/>
        <end position="410"/>
    </location>
</feature>
<reference evidence="8" key="1">
    <citation type="submission" date="2016-11" db="EMBL/GenBank/DDBJ databases">
        <authorList>
            <person name="Varghese N."/>
            <person name="Submissions S."/>
        </authorList>
    </citation>
    <scope>NUCLEOTIDE SEQUENCE [LARGE SCALE GENOMIC DNA]</scope>
    <source>
        <strain evidence="8">DSM 9756</strain>
    </source>
</reference>
<keyword evidence="1" id="KW-0145">Chemotaxis</keyword>
<dbReference type="RefSeq" id="WP_073038427.1">
    <property type="nucleotide sequence ID" value="NZ_FQVB01000013.1"/>
</dbReference>
<dbReference type="PANTHER" id="PTHR43531">
    <property type="entry name" value="PROTEIN ICFG"/>
    <property type="match status" value="1"/>
</dbReference>
<dbReference type="Proteomes" id="UP000184076">
    <property type="component" value="Unassembled WGS sequence"/>
</dbReference>
<feature type="compositionally biased region" description="Basic and acidic residues" evidence="4">
    <location>
        <begin position="370"/>
        <end position="389"/>
    </location>
</feature>
<dbReference type="GO" id="GO:0007165">
    <property type="term" value="P:signal transduction"/>
    <property type="evidence" value="ECO:0007669"/>
    <property type="project" value="UniProtKB-KW"/>
</dbReference>
<protein>
    <submittedName>
        <fullName evidence="7">Methyl-accepting chemotaxis protein (MCP) signalling domain-containing protein</fullName>
    </submittedName>
</protein>
<comment type="similarity">
    <text evidence="2">Belongs to the methyl-accepting chemotaxis (MCP) protein family.</text>
</comment>
<dbReference type="InterPro" id="IPR051310">
    <property type="entry name" value="MCP_chemotaxis"/>
</dbReference>
<keyword evidence="5" id="KW-1133">Transmembrane helix</keyword>
<dbReference type="GO" id="GO:0006935">
    <property type="term" value="P:chemotaxis"/>
    <property type="evidence" value="ECO:0007669"/>
    <property type="project" value="UniProtKB-KW"/>
</dbReference>
<dbReference type="EMBL" id="FQVB01000013">
    <property type="protein sequence ID" value="SHF22189.1"/>
    <property type="molecule type" value="Genomic_DNA"/>
</dbReference>
<dbReference type="PANTHER" id="PTHR43531:SF11">
    <property type="entry name" value="METHYL-ACCEPTING CHEMOTAXIS PROTEIN 3"/>
    <property type="match status" value="1"/>
</dbReference>
<organism evidence="7 8">
    <name type="scientific">Desulfacinum infernum DSM 9756</name>
    <dbReference type="NCBI Taxonomy" id="1121391"/>
    <lineage>
        <taxon>Bacteria</taxon>
        <taxon>Pseudomonadati</taxon>
        <taxon>Thermodesulfobacteriota</taxon>
        <taxon>Syntrophobacteria</taxon>
        <taxon>Syntrophobacterales</taxon>
        <taxon>Syntrophobacteraceae</taxon>
        <taxon>Desulfacinum</taxon>
    </lineage>
</organism>
<dbReference type="Pfam" id="PF00015">
    <property type="entry name" value="MCPsignal"/>
    <property type="match status" value="1"/>
</dbReference>
<dbReference type="OrthoDB" id="9816383at2"/>
<dbReference type="AlphaFoldDB" id="A0A1M4ZVY8"/>
<evidence type="ECO:0000256" key="2">
    <source>
        <dbReference type="ARBA" id="ARBA00029447"/>
    </source>
</evidence>
<evidence type="ECO:0000256" key="5">
    <source>
        <dbReference type="SAM" id="Phobius"/>
    </source>
</evidence>
<feature type="transmembrane region" description="Helical" evidence="5">
    <location>
        <begin position="38"/>
        <end position="56"/>
    </location>
</feature>
<evidence type="ECO:0000313" key="8">
    <source>
        <dbReference type="Proteomes" id="UP000184076"/>
    </source>
</evidence>
<dbReference type="PROSITE" id="PS50111">
    <property type="entry name" value="CHEMOTAXIS_TRANSDUC_2"/>
    <property type="match status" value="1"/>
</dbReference>
<keyword evidence="3" id="KW-0807">Transducer</keyword>
<dbReference type="InterPro" id="IPR004089">
    <property type="entry name" value="MCPsignal_dom"/>
</dbReference>
<evidence type="ECO:0000256" key="1">
    <source>
        <dbReference type="ARBA" id="ARBA00022500"/>
    </source>
</evidence>
<evidence type="ECO:0000256" key="4">
    <source>
        <dbReference type="SAM" id="MobiDB-lite"/>
    </source>
</evidence>
<dbReference type="Gene3D" id="1.10.287.950">
    <property type="entry name" value="Methyl-accepting chemotaxis protein"/>
    <property type="match status" value="1"/>
</dbReference>
<dbReference type="SUPFAM" id="SSF58104">
    <property type="entry name" value="Methyl-accepting chemotaxis protein (MCP) signaling domain"/>
    <property type="match status" value="1"/>
</dbReference>
<sequence>MHLLLQCALVIVFSLVMVYTNAAIFYWLYGKVRPTRLLIPFTPMLLACMVTCYLIGTRGFSDVRFLALVFVANVILGFFNCLLVAQKLSKPLAELTERLTDGGHRLIQSAHQVHEASREMAEGAARQAAGLEQSAASLEEISSMTRQNTDRVAQGQAMLRDANRIFTEASSSMEALAGAMGSIKESTQKTVEIVKTIEEIAFQTNLLALNAAVEAARAGEAGAGFAVVADEVRNLAMKASEAARMTGQLISDTQHSVKMGDELTRRSQEGFTNSLGIVEKIRHLMQEVMEAGREQTEGVSQINAAVSEIDQVTQQAALKADSLAQAAREAYHLAGMMRDTVQRLITLFGLANRNGLNGNGHPPEALEGPSAKREPTWDEDGSKTREKPDGMIIAPSAPTRRLTTDAGRGF</sequence>
<keyword evidence="5" id="KW-0472">Membrane</keyword>
<name>A0A1M4ZVY8_9BACT</name>
<keyword evidence="8" id="KW-1185">Reference proteome</keyword>
<feature type="domain" description="Methyl-accepting transducer" evidence="6">
    <location>
        <begin position="102"/>
        <end position="324"/>
    </location>
</feature>
<dbReference type="GO" id="GO:0005886">
    <property type="term" value="C:plasma membrane"/>
    <property type="evidence" value="ECO:0007669"/>
    <property type="project" value="TreeGrafter"/>
</dbReference>
<proteinExistence type="inferred from homology"/>
<dbReference type="SMART" id="SM00283">
    <property type="entry name" value="MA"/>
    <property type="match status" value="1"/>
</dbReference>
<gene>
    <name evidence="7" type="ORF">SAMN02745206_01554</name>
</gene>
<evidence type="ECO:0000256" key="3">
    <source>
        <dbReference type="PROSITE-ProRule" id="PRU00284"/>
    </source>
</evidence>
<dbReference type="STRING" id="1121391.SAMN02745206_01554"/>
<accession>A0A1M4ZVY8</accession>
<evidence type="ECO:0000259" key="6">
    <source>
        <dbReference type="PROSITE" id="PS50111"/>
    </source>
</evidence>
<evidence type="ECO:0000313" key="7">
    <source>
        <dbReference type="EMBL" id="SHF22189.1"/>
    </source>
</evidence>